<accession>A0ABY4ZXP3</accession>
<dbReference type="EMBL" id="CP096040">
    <property type="protein sequence ID" value="USQ97270.1"/>
    <property type="molecule type" value="Genomic_DNA"/>
</dbReference>
<protein>
    <submittedName>
        <fullName evidence="1">Uncharacterized protein</fullName>
    </submittedName>
</protein>
<dbReference type="Proteomes" id="UP001057520">
    <property type="component" value="Chromosome"/>
</dbReference>
<name>A0ABY4ZXP3_9CAUL</name>
<evidence type="ECO:0000313" key="2">
    <source>
        <dbReference type="Proteomes" id="UP001057520"/>
    </source>
</evidence>
<reference evidence="1 2" key="1">
    <citation type="submission" date="2022-04" db="EMBL/GenBank/DDBJ databases">
        <title>Genome sequence of soybean root-associated Caulobacter segnis RL271.</title>
        <authorList>
            <person name="Longley R."/>
            <person name="Bonito G."/>
            <person name="Trigodet F."/>
            <person name="Crosson S."/>
            <person name="Fiebig A."/>
        </authorList>
    </citation>
    <scope>NUCLEOTIDE SEQUENCE [LARGE SCALE GENOMIC DNA]</scope>
    <source>
        <strain evidence="1 2">RL271</strain>
    </source>
</reference>
<keyword evidence="2" id="KW-1185">Reference proteome</keyword>
<evidence type="ECO:0000313" key="1">
    <source>
        <dbReference type="EMBL" id="USQ97270.1"/>
    </source>
</evidence>
<sequence>MSAYELGGEWPAVFRDEACPLRSRLVLLILSGDGSSSAAEEVERAIDNQVAGVAHYLSPLLPGARFGVNLRLGERRMGRGDQIANDLDLPVRSAFEVIGQHEGDHVGQAFKPGLGHFLERHSCALSPEPAQLLALTRSGSHRNRVAIFSSGRPDAPRTAFATTVRRPWWARLHRWLYRTLERAGDLVAAGGAAVSRRRA</sequence>
<proteinExistence type="predicted"/>
<organism evidence="1 2">
    <name type="scientific">Caulobacter segnis</name>
    <dbReference type="NCBI Taxonomy" id="88688"/>
    <lineage>
        <taxon>Bacteria</taxon>
        <taxon>Pseudomonadati</taxon>
        <taxon>Pseudomonadota</taxon>
        <taxon>Alphaproteobacteria</taxon>
        <taxon>Caulobacterales</taxon>
        <taxon>Caulobacteraceae</taxon>
        <taxon>Caulobacter</taxon>
    </lineage>
</organism>
<gene>
    <name evidence="1" type="ORF">MZV50_06925</name>
</gene>